<feature type="domain" description="DUF1559" evidence="1">
    <location>
        <begin position="30"/>
        <end position="71"/>
    </location>
</feature>
<dbReference type="PANTHER" id="PTHR30093:SF2">
    <property type="entry name" value="TYPE II SECRETION SYSTEM PROTEIN H"/>
    <property type="match status" value="1"/>
</dbReference>
<dbReference type="AlphaFoldDB" id="A0A844G409"/>
<gene>
    <name evidence="2" type="ORF">FYJ85_11360</name>
</gene>
<sequence>MKKHFTLIELLVVIAIIAILAAMLLPALARARDSAKQSSCMNNLKQIGLGVTLYVDHYAGMLPRKYYGAGNDNYWAHNCINFVMAGRYPLYDGAKGDKIWSCPGQVKTYSLPNVNGEYLGATNYGVNLNLDRDMNMSQMTVSASQGIIFLDSLHQECNPWMDVRKPARNHPAGSAVLYLDGHVAMENTERLAGVTSLFKLR</sequence>
<organism evidence="2 3">
    <name type="scientific">Victivallis lenta</name>
    <dbReference type="NCBI Taxonomy" id="2606640"/>
    <lineage>
        <taxon>Bacteria</taxon>
        <taxon>Pseudomonadati</taxon>
        <taxon>Lentisphaerota</taxon>
        <taxon>Lentisphaeria</taxon>
        <taxon>Victivallales</taxon>
        <taxon>Victivallaceae</taxon>
        <taxon>Victivallis</taxon>
    </lineage>
</organism>
<dbReference type="Proteomes" id="UP000435649">
    <property type="component" value="Unassembled WGS sequence"/>
</dbReference>
<dbReference type="InterPro" id="IPR011453">
    <property type="entry name" value="DUF1559"/>
</dbReference>
<dbReference type="EMBL" id="VUNS01000011">
    <property type="protein sequence ID" value="MST97635.1"/>
    <property type="molecule type" value="Genomic_DNA"/>
</dbReference>
<dbReference type="InterPro" id="IPR012902">
    <property type="entry name" value="N_methyl_site"/>
</dbReference>
<dbReference type="PANTHER" id="PTHR30093">
    <property type="entry name" value="GENERAL SECRETION PATHWAY PROTEIN G"/>
    <property type="match status" value="1"/>
</dbReference>
<dbReference type="NCBIfam" id="TIGR02532">
    <property type="entry name" value="IV_pilin_GFxxxE"/>
    <property type="match status" value="1"/>
</dbReference>
<name>A0A844G409_9BACT</name>
<keyword evidence="3" id="KW-1185">Reference proteome</keyword>
<dbReference type="InterPro" id="IPR045584">
    <property type="entry name" value="Pilin-like"/>
</dbReference>
<comment type="caution">
    <text evidence="2">The sequence shown here is derived from an EMBL/GenBank/DDBJ whole genome shotgun (WGS) entry which is preliminary data.</text>
</comment>
<dbReference type="Pfam" id="PF07596">
    <property type="entry name" value="SBP_bac_10"/>
    <property type="match status" value="1"/>
</dbReference>
<evidence type="ECO:0000313" key="2">
    <source>
        <dbReference type="EMBL" id="MST97635.1"/>
    </source>
</evidence>
<reference evidence="2 3" key="1">
    <citation type="submission" date="2019-08" db="EMBL/GenBank/DDBJ databases">
        <title>In-depth cultivation of the pig gut microbiome towards novel bacterial diversity and tailored functional studies.</title>
        <authorList>
            <person name="Wylensek D."/>
            <person name="Hitch T.C.A."/>
            <person name="Clavel T."/>
        </authorList>
    </citation>
    <scope>NUCLEOTIDE SEQUENCE [LARGE SCALE GENOMIC DNA]</scope>
    <source>
        <strain evidence="2 3">BBE-744-WT-12</strain>
    </source>
</reference>
<proteinExistence type="predicted"/>
<evidence type="ECO:0000313" key="3">
    <source>
        <dbReference type="Proteomes" id="UP000435649"/>
    </source>
</evidence>
<dbReference type="Gene3D" id="3.30.700.10">
    <property type="entry name" value="Glycoprotein, Type 4 Pilin"/>
    <property type="match status" value="1"/>
</dbReference>
<evidence type="ECO:0000259" key="1">
    <source>
        <dbReference type="Pfam" id="PF07596"/>
    </source>
</evidence>
<dbReference type="Pfam" id="PF07963">
    <property type="entry name" value="N_methyl"/>
    <property type="match status" value="1"/>
</dbReference>
<protein>
    <submittedName>
        <fullName evidence="2">DUF1559 domain-containing protein</fullName>
    </submittedName>
</protein>
<dbReference type="SUPFAM" id="SSF54523">
    <property type="entry name" value="Pili subunits"/>
    <property type="match status" value="1"/>
</dbReference>
<accession>A0A844G409</accession>
<dbReference type="RefSeq" id="WP_106054321.1">
    <property type="nucleotide sequence ID" value="NZ_CALXOB010000017.1"/>
</dbReference>